<protein>
    <submittedName>
        <fullName evidence="2">Uncharacterized protein</fullName>
    </submittedName>
</protein>
<proteinExistence type="predicted"/>
<name>A0A915JJH6_ROMCU</name>
<dbReference type="AlphaFoldDB" id="A0A915JJH6"/>
<organism evidence="1 2">
    <name type="scientific">Romanomermis culicivorax</name>
    <name type="common">Nematode worm</name>
    <dbReference type="NCBI Taxonomy" id="13658"/>
    <lineage>
        <taxon>Eukaryota</taxon>
        <taxon>Metazoa</taxon>
        <taxon>Ecdysozoa</taxon>
        <taxon>Nematoda</taxon>
        <taxon>Enoplea</taxon>
        <taxon>Dorylaimia</taxon>
        <taxon>Mermithida</taxon>
        <taxon>Mermithoidea</taxon>
        <taxon>Mermithidae</taxon>
        <taxon>Romanomermis</taxon>
    </lineage>
</organism>
<keyword evidence="1" id="KW-1185">Reference proteome</keyword>
<evidence type="ECO:0000313" key="1">
    <source>
        <dbReference type="Proteomes" id="UP000887565"/>
    </source>
</evidence>
<dbReference type="Proteomes" id="UP000887565">
    <property type="component" value="Unplaced"/>
</dbReference>
<dbReference type="WBParaSite" id="nRc.2.0.1.t26263-RA">
    <property type="protein sequence ID" value="nRc.2.0.1.t26263-RA"/>
    <property type="gene ID" value="nRc.2.0.1.g26263"/>
</dbReference>
<sequence>MGGNDRVVIAVVDRAHVETVGSNDAVVVGRDTEDEAACSMSIGGTGSKSGIRVFQMEKNNNNLTNGHDAYPSK</sequence>
<reference evidence="2" key="1">
    <citation type="submission" date="2022-11" db="UniProtKB">
        <authorList>
            <consortium name="WormBaseParasite"/>
        </authorList>
    </citation>
    <scope>IDENTIFICATION</scope>
</reference>
<evidence type="ECO:0000313" key="2">
    <source>
        <dbReference type="WBParaSite" id="nRc.2.0.1.t26263-RA"/>
    </source>
</evidence>
<accession>A0A915JJH6</accession>